<protein>
    <submittedName>
        <fullName evidence="1">TPR-like protein</fullName>
    </submittedName>
</protein>
<comment type="caution">
    <text evidence="1">The sequence shown here is derived from an EMBL/GenBank/DDBJ whole genome shotgun (WGS) entry which is preliminary data.</text>
</comment>
<dbReference type="Proteomes" id="UP000827976">
    <property type="component" value="Chromosome 1"/>
</dbReference>
<evidence type="ECO:0000313" key="1">
    <source>
        <dbReference type="EMBL" id="KAH7691590.1"/>
    </source>
</evidence>
<reference evidence="2" key="1">
    <citation type="journal article" date="2022" name="Nat. Commun.">
        <title>Chromosome evolution and the genetic basis of agronomically important traits in greater yam.</title>
        <authorList>
            <person name="Bredeson J.V."/>
            <person name="Lyons J.B."/>
            <person name="Oniyinde I.O."/>
            <person name="Okereke N.R."/>
            <person name="Kolade O."/>
            <person name="Nnabue I."/>
            <person name="Nwadili C.O."/>
            <person name="Hribova E."/>
            <person name="Parker M."/>
            <person name="Nwogha J."/>
            <person name="Shu S."/>
            <person name="Carlson J."/>
            <person name="Kariba R."/>
            <person name="Muthemba S."/>
            <person name="Knop K."/>
            <person name="Barton G.J."/>
            <person name="Sherwood A.V."/>
            <person name="Lopez-Montes A."/>
            <person name="Asiedu R."/>
            <person name="Jamnadass R."/>
            <person name="Muchugi A."/>
            <person name="Goodstein D."/>
            <person name="Egesi C.N."/>
            <person name="Featherston J."/>
            <person name="Asfaw A."/>
            <person name="Simpson G.G."/>
            <person name="Dolezel J."/>
            <person name="Hendre P.S."/>
            <person name="Van Deynze A."/>
            <person name="Kumar P.L."/>
            <person name="Obidiegwu J.E."/>
            <person name="Bhattacharjee R."/>
            <person name="Rokhsar D.S."/>
        </authorList>
    </citation>
    <scope>NUCLEOTIDE SEQUENCE [LARGE SCALE GENOMIC DNA]</scope>
    <source>
        <strain evidence="2">cv. TDa95/00328</strain>
    </source>
</reference>
<dbReference type="EMBL" id="CM037011">
    <property type="protein sequence ID" value="KAH7691590.1"/>
    <property type="molecule type" value="Genomic_DNA"/>
</dbReference>
<keyword evidence="2" id="KW-1185">Reference proteome</keyword>
<accession>A0ACB7WS20</accession>
<evidence type="ECO:0000313" key="2">
    <source>
        <dbReference type="Proteomes" id="UP000827976"/>
    </source>
</evidence>
<organism evidence="1 2">
    <name type="scientific">Dioscorea alata</name>
    <name type="common">Purple yam</name>
    <dbReference type="NCBI Taxonomy" id="55571"/>
    <lineage>
        <taxon>Eukaryota</taxon>
        <taxon>Viridiplantae</taxon>
        <taxon>Streptophyta</taxon>
        <taxon>Embryophyta</taxon>
        <taxon>Tracheophyta</taxon>
        <taxon>Spermatophyta</taxon>
        <taxon>Magnoliopsida</taxon>
        <taxon>Liliopsida</taxon>
        <taxon>Dioscoreales</taxon>
        <taxon>Dioscoreaceae</taxon>
        <taxon>Dioscorea</taxon>
    </lineage>
</organism>
<name>A0ACB7WS20_DIOAL</name>
<proteinExistence type="predicted"/>
<gene>
    <name evidence="1" type="ORF">IHE45_01G008900</name>
</gene>
<sequence>MISHARLLKLGLDHDRVIVTQLLQSYSGAGAASLAAARRLFDETPIPARDPPLWTSIISAYANSHHPLPALHLFSLMPHPNPFAAASATRAAASLSNPFLSRSLHALLLTRDLLLHPNVNVVVQTSIVNMYAKSGDLDSSRKVFDEMLERNVVTWNSLISGYANAGKGALALEMFYRMRCVETEVAADGFTISSTLTACAGLGDRQSSVQVHAFLVVAGFGCDSAVSNSLANMYFRCGDIQSAERAIEDIEDEDSVILKLMMVKGYVFNELYEVALRSIHHGNDFVKMIIVDPSVVGSILTACSNLLLLRPGRQIHGLIVTTGVSRMNHVVVDCALIDMYSKCSGMEQAQVVFDMLPKRYITHWNVMITGYTHNGLLAKAIELFDEMPEKNVISWTAMISGYIQSGLPGEGLRLFARLYNETNPSIQGNCFTLTSALDACSSLTALRMGKQIHAHILRTATELVVVQTGLVDMYSKSGNLNYAQRVFDRMVDKNVITWTSMITGYSTHGLGYQAIEVLEQMMSNGFRPNEVTFVAILSACSHCGFIDEGLHYFSLMRNEYKIAPTSDHYSCVIDMLVRSGKLDEAWKLITKLKEINEEDGDVWGAMLGGCELHGNVGIGSKVAKMMVERKQQTPATYVSLANVYATAEMWDDVYRAREESKSHGVVKEPGQSLIHIN</sequence>